<evidence type="ECO:0000259" key="4">
    <source>
        <dbReference type="Pfam" id="PF24994"/>
    </source>
</evidence>
<evidence type="ECO:0000313" key="6">
    <source>
        <dbReference type="RefSeq" id="XP_039144025.1"/>
    </source>
</evidence>
<dbReference type="Proteomes" id="UP001515500">
    <property type="component" value="Chromosome 17"/>
</dbReference>
<feature type="domain" description="DUF641" evidence="3">
    <location>
        <begin position="75"/>
        <end position="196"/>
    </location>
</feature>
<dbReference type="GeneID" id="120281212"/>
<dbReference type="InterPro" id="IPR040225">
    <property type="entry name" value="GIL1-like"/>
</dbReference>
<organism evidence="5 6">
    <name type="scientific">Dioscorea cayennensis subsp. rotundata</name>
    <name type="common">White Guinea yam</name>
    <name type="synonym">Dioscorea rotundata</name>
    <dbReference type="NCBI Taxonomy" id="55577"/>
    <lineage>
        <taxon>Eukaryota</taxon>
        <taxon>Viridiplantae</taxon>
        <taxon>Streptophyta</taxon>
        <taxon>Embryophyta</taxon>
        <taxon>Tracheophyta</taxon>
        <taxon>Spermatophyta</taxon>
        <taxon>Magnoliopsida</taxon>
        <taxon>Liliopsida</taxon>
        <taxon>Dioscoreales</taxon>
        <taxon>Dioscoreaceae</taxon>
        <taxon>Dioscorea</taxon>
    </lineage>
</organism>
<evidence type="ECO:0000313" key="5">
    <source>
        <dbReference type="Proteomes" id="UP001515500"/>
    </source>
</evidence>
<feature type="domain" description="GIL1/IRKI C-terminal" evidence="4">
    <location>
        <begin position="389"/>
        <end position="442"/>
    </location>
</feature>
<evidence type="ECO:0000256" key="2">
    <source>
        <dbReference type="SAM" id="MobiDB-lite"/>
    </source>
</evidence>
<feature type="compositionally biased region" description="Polar residues" evidence="2">
    <location>
        <begin position="42"/>
        <end position="56"/>
    </location>
</feature>
<feature type="compositionally biased region" description="Low complexity" evidence="2">
    <location>
        <begin position="17"/>
        <end position="41"/>
    </location>
</feature>
<feature type="coiled-coil region" evidence="1">
    <location>
        <begin position="148"/>
        <end position="196"/>
    </location>
</feature>
<evidence type="ECO:0000259" key="3">
    <source>
        <dbReference type="Pfam" id="PF04859"/>
    </source>
</evidence>
<accession>A0AB40CVM7</accession>
<dbReference type="GO" id="GO:0009639">
    <property type="term" value="P:response to red or far red light"/>
    <property type="evidence" value="ECO:0007669"/>
    <property type="project" value="InterPro"/>
</dbReference>
<dbReference type="Pfam" id="PF04859">
    <property type="entry name" value="DUF641"/>
    <property type="match status" value="1"/>
</dbReference>
<name>A0AB40CVM7_DIOCR</name>
<feature type="region of interest" description="Disordered" evidence="2">
    <location>
        <begin position="14"/>
        <end position="79"/>
    </location>
</feature>
<keyword evidence="1" id="KW-0175">Coiled coil</keyword>
<dbReference type="InterPro" id="IPR056813">
    <property type="entry name" value="GIL1_IRKI_C"/>
</dbReference>
<sequence length="452" mass="51104">MTLVGLEITSTMPTFITSSAPGAPRTTTTTTPHASSSPSKTFNQYPTVLLSDANTDNPKKEHQQQQQQQQKQKQQKDTEPLLDNIFVSISGIKASYAQLQLAQSPYNPDTIQNADEAIVFQLKHLSQLKHSYLKNQPFTPQPPLSAQIQEQQNLLKTYKITIKKLESELHYKDDEIHSIESQLLEAQSQCSSIEAKLHPNRSLSALRDLHLSGLNPTHFLSALRYTVKSLRHFVKHLMAEMDSAGWDLDAAATAIHNDTPRRDLAFESYVSLKMFSDFQRPDYGLRGLDCCGSWDQHRFFNEFSSSTHLSWNQLFKRNAQAWEFVRAKYLAIVHPKMEASFFGDLEQRGLLSSGRGFPDSELFAEFAEMARRLWLLHCLFFSFSPAPAIFQAARGVRFSDVFMENAVGEETTSYGGTKRRPTVAFTVVPGFRVGRAVIQCRVCLSSKSNQRS</sequence>
<dbReference type="InterPro" id="IPR006943">
    <property type="entry name" value="DUF641_pln"/>
</dbReference>
<dbReference type="AlphaFoldDB" id="A0AB40CVM7"/>
<evidence type="ECO:0000256" key="1">
    <source>
        <dbReference type="SAM" id="Coils"/>
    </source>
</evidence>
<dbReference type="Pfam" id="PF24994">
    <property type="entry name" value="GIL1_IRKI_C"/>
    <property type="match status" value="1"/>
</dbReference>
<protein>
    <submittedName>
        <fullName evidence="6">Protein GRAVITROPIC IN THE LIGHT 1-like</fullName>
    </submittedName>
</protein>
<dbReference type="PANTHER" id="PTHR31161">
    <property type="entry name" value="PROTEIN GRAVITROPIC IN THE LIGHT 1"/>
    <property type="match status" value="1"/>
</dbReference>
<dbReference type="RefSeq" id="XP_039144025.1">
    <property type="nucleotide sequence ID" value="XM_039288091.1"/>
</dbReference>
<reference evidence="6" key="1">
    <citation type="submission" date="2025-08" db="UniProtKB">
        <authorList>
            <consortium name="RefSeq"/>
        </authorList>
    </citation>
    <scope>IDENTIFICATION</scope>
</reference>
<gene>
    <name evidence="6" type="primary">LOC120281212</name>
</gene>
<keyword evidence="5" id="KW-1185">Reference proteome</keyword>
<proteinExistence type="predicted"/>
<dbReference type="GO" id="GO:0009959">
    <property type="term" value="P:negative gravitropism"/>
    <property type="evidence" value="ECO:0007669"/>
    <property type="project" value="InterPro"/>
</dbReference>